<dbReference type="InParanoid" id="I1BXR6"/>
<accession>I1BXR6</accession>
<evidence type="ECO:0000313" key="2">
    <source>
        <dbReference type="EMBL" id="EIE80996.1"/>
    </source>
</evidence>
<dbReference type="AlphaFoldDB" id="I1BXR6"/>
<proteinExistence type="predicted"/>
<protein>
    <submittedName>
        <fullName evidence="2">Uncharacterized protein</fullName>
    </submittedName>
</protein>
<evidence type="ECO:0000313" key="3">
    <source>
        <dbReference type="Proteomes" id="UP000009138"/>
    </source>
</evidence>
<evidence type="ECO:0000256" key="1">
    <source>
        <dbReference type="SAM" id="MobiDB-lite"/>
    </source>
</evidence>
<reference evidence="2 3" key="1">
    <citation type="journal article" date="2009" name="PLoS Genet.">
        <title>Genomic analysis of the basal lineage fungus Rhizopus oryzae reveals a whole-genome duplication.</title>
        <authorList>
            <person name="Ma L.-J."/>
            <person name="Ibrahim A.S."/>
            <person name="Skory C."/>
            <person name="Grabherr M.G."/>
            <person name="Burger G."/>
            <person name="Butler M."/>
            <person name="Elias M."/>
            <person name="Idnurm A."/>
            <person name="Lang B.F."/>
            <person name="Sone T."/>
            <person name="Abe A."/>
            <person name="Calvo S.E."/>
            <person name="Corrochano L.M."/>
            <person name="Engels R."/>
            <person name="Fu J."/>
            <person name="Hansberg W."/>
            <person name="Kim J.-M."/>
            <person name="Kodira C.D."/>
            <person name="Koehrsen M.J."/>
            <person name="Liu B."/>
            <person name="Miranda-Saavedra D."/>
            <person name="O'Leary S."/>
            <person name="Ortiz-Castellanos L."/>
            <person name="Poulter R."/>
            <person name="Rodriguez-Romero J."/>
            <person name="Ruiz-Herrera J."/>
            <person name="Shen Y.-Q."/>
            <person name="Zeng Q."/>
            <person name="Galagan J."/>
            <person name="Birren B.W."/>
            <person name="Cuomo C.A."/>
            <person name="Wickes B.L."/>
        </authorList>
    </citation>
    <scope>NUCLEOTIDE SEQUENCE [LARGE SCALE GENOMIC DNA]</scope>
    <source>
        <strain evidence="3">RA 99-880 / ATCC MYA-4621 / FGSC 9543 / NRRL 43880</strain>
    </source>
</reference>
<feature type="compositionally biased region" description="Basic and acidic residues" evidence="1">
    <location>
        <begin position="8"/>
        <end position="23"/>
    </location>
</feature>
<dbReference type="EMBL" id="CH476735">
    <property type="protein sequence ID" value="EIE80996.1"/>
    <property type="molecule type" value="Genomic_DNA"/>
</dbReference>
<feature type="region of interest" description="Disordered" evidence="1">
    <location>
        <begin position="1"/>
        <end position="23"/>
    </location>
</feature>
<organism evidence="2 3">
    <name type="scientific">Rhizopus delemar (strain RA 99-880 / ATCC MYA-4621 / FGSC 9543 / NRRL 43880)</name>
    <name type="common">Mucormycosis agent</name>
    <name type="synonym">Rhizopus arrhizus var. delemar</name>
    <dbReference type="NCBI Taxonomy" id="246409"/>
    <lineage>
        <taxon>Eukaryota</taxon>
        <taxon>Fungi</taxon>
        <taxon>Fungi incertae sedis</taxon>
        <taxon>Mucoromycota</taxon>
        <taxon>Mucoromycotina</taxon>
        <taxon>Mucoromycetes</taxon>
        <taxon>Mucorales</taxon>
        <taxon>Mucorineae</taxon>
        <taxon>Rhizopodaceae</taxon>
        <taxon>Rhizopus</taxon>
    </lineage>
</organism>
<keyword evidence="3" id="KW-1185">Reference proteome</keyword>
<name>I1BXR6_RHIO9</name>
<dbReference type="Proteomes" id="UP000009138">
    <property type="component" value="Unassembled WGS sequence"/>
</dbReference>
<dbReference type="RefSeq" id="XP_067516392.1">
    <property type="nucleotide sequence ID" value="XM_067660291.1"/>
</dbReference>
<dbReference type="GeneID" id="93612672"/>
<gene>
    <name evidence="2" type="ORF">RO3G_05701</name>
</gene>
<sequence length="112" mass="12775">MSTLVLESEPRPTSRSDQCMEQRVEGNRPVFAPILETSTKTTTKNEDRQRQESCVDRTKLTKPVLVTDGPKTKLSPANELQDLQTMVLDCMAIIRWYQAKKQNLKSVSVEYS</sequence>
<dbReference type="VEuPathDB" id="FungiDB:RO3G_05701"/>